<evidence type="ECO:0000313" key="3">
    <source>
        <dbReference type="Proteomes" id="UP000223913"/>
    </source>
</evidence>
<dbReference type="GO" id="GO:0110154">
    <property type="term" value="P:RNA decapping"/>
    <property type="evidence" value="ECO:0007669"/>
    <property type="project" value="TreeGrafter"/>
</dbReference>
<dbReference type="Pfam" id="PF00149">
    <property type="entry name" value="Metallophos"/>
    <property type="match status" value="1"/>
</dbReference>
<dbReference type="InterPro" id="IPR050126">
    <property type="entry name" value="Ap4A_hydrolase"/>
</dbReference>
<reference evidence="2 3" key="1">
    <citation type="submission" date="2017-10" db="EMBL/GenBank/DDBJ databases">
        <title>The draft genome sequence of Lewinella nigricans NBRC 102662.</title>
        <authorList>
            <person name="Wang K."/>
        </authorList>
    </citation>
    <scope>NUCLEOTIDE SEQUENCE [LARGE SCALE GENOMIC DNA]</scope>
    <source>
        <strain evidence="2 3">NBRC 102662</strain>
    </source>
</reference>
<dbReference type="RefSeq" id="WP_099155905.1">
    <property type="nucleotide sequence ID" value="NZ_PDUD01000081.1"/>
</dbReference>
<dbReference type="PANTHER" id="PTHR42850:SF4">
    <property type="entry name" value="ZINC-DEPENDENT ENDOPOLYPHOSPHATASE"/>
    <property type="match status" value="1"/>
</dbReference>
<dbReference type="InterPro" id="IPR029052">
    <property type="entry name" value="Metallo-depent_PP-like"/>
</dbReference>
<name>A0A2D0MWQ6_FLAN2</name>
<evidence type="ECO:0000313" key="2">
    <source>
        <dbReference type="EMBL" id="PHN00694.1"/>
    </source>
</evidence>
<comment type="caution">
    <text evidence="2">The sequence shown here is derived from an EMBL/GenBank/DDBJ whole genome shotgun (WGS) entry which is preliminary data.</text>
</comment>
<dbReference type="Gene3D" id="3.60.21.10">
    <property type="match status" value="1"/>
</dbReference>
<dbReference type="EMBL" id="PDUD01000081">
    <property type="protein sequence ID" value="PHN00694.1"/>
    <property type="molecule type" value="Genomic_DNA"/>
</dbReference>
<dbReference type="Proteomes" id="UP000223913">
    <property type="component" value="Unassembled WGS sequence"/>
</dbReference>
<evidence type="ECO:0000259" key="1">
    <source>
        <dbReference type="Pfam" id="PF00149"/>
    </source>
</evidence>
<dbReference type="OrthoDB" id="9808081at2"/>
<dbReference type="GO" id="GO:0005737">
    <property type="term" value="C:cytoplasm"/>
    <property type="evidence" value="ECO:0007669"/>
    <property type="project" value="TreeGrafter"/>
</dbReference>
<protein>
    <submittedName>
        <fullName evidence="2">Serine/threonine protein phosphatase</fullName>
    </submittedName>
</protein>
<dbReference type="PANTHER" id="PTHR42850">
    <property type="entry name" value="METALLOPHOSPHOESTERASE"/>
    <property type="match status" value="1"/>
</dbReference>
<dbReference type="GO" id="GO:0008803">
    <property type="term" value="F:bis(5'-nucleosyl)-tetraphosphatase (symmetrical) activity"/>
    <property type="evidence" value="ECO:0007669"/>
    <property type="project" value="TreeGrafter"/>
</dbReference>
<dbReference type="AlphaFoldDB" id="A0A2D0MWQ6"/>
<dbReference type="GO" id="GO:0016791">
    <property type="term" value="F:phosphatase activity"/>
    <property type="evidence" value="ECO:0007669"/>
    <property type="project" value="TreeGrafter"/>
</dbReference>
<sequence length="250" mass="28282">MTNGSTINKPENGRRYAVGDIHGCAKTFEALLWEKLSLQKSDQLFLLGDYIDKGPDNKKVLDIILALQAEGYTIFALKGNHEYFLETDVAYSRQPGNWHKLNDLLEAQDLINAEGSIDQRYLDFVHDLPYYFILDNYVLVHAGLNFDQPDPFSDTESMLYIRGYRVDRSRIGNRIIVHGHTPIGIDEIRSGLDRRERTGTINLDNGCVFDYAPDPTKTGDLGRLCALDLDALELIIQPCLEKNSSDQNKG</sequence>
<organism evidence="2 3">
    <name type="scientific">Flavilitoribacter nigricans (strain ATCC 23147 / DSM 23189 / NBRC 102662 / NCIMB 1420 / SS-2)</name>
    <name type="common">Lewinella nigricans</name>
    <dbReference type="NCBI Taxonomy" id="1122177"/>
    <lineage>
        <taxon>Bacteria</taxon>
        <taxon>Pseudomonadati</taxon>
        <taxon>Bacteroidota</taxon>
        <taxon>Saprospiria</taxon>
        <taxon>Saprospirales</taxon>
        <taxon>Lewinellaceae</taxon>
        <taxon>Flavilitoribacter</taxon>
    </lineage>
</organism>
<feature type="domain" description="Calcineurin-like phosphoesterase" evidence="1">
    <location>
        <begin position="16"/>
        <end position="184"/>
    </location>
</feature>
<accession>A0A2D0MWQ6</accession>
<dbReference type="InterPro" id="IPR004843">
    <property type="entry name" value="Calcineurin-like_PHP"/>
</dbReference>
<keyword evidence="3" id="KW-1185">Reference proteome</keyword>
<proteinExistence type="predicted"/>
<gene>
    <name evidence="2" type="ORF">CRP01_40945</name>
</gene>
<dbReference type="SUPFAM" id="SSF56300">
    <property type="entry name" value="Metallo-dependent phosphatases"/>
    <property type="match status" value="1"/>
</dbReference>